<evidence type="ECO:0000313" key="1">
    <source>
        <dbReference type="EMBL" id="KYG03936.1"/>
    </source>
</evidence>
<sequence length="189" mass="20753">MWQQEDTELEHAEAVRDEAQGLSGVRFTIELGHIDPFDAAAVFWDQHGQARELFPGTECAMRSGSYREPSFVLRMSLSLPGIGPFTQTSRYSAERVAPEAFAIRVDTIEENMLWRRGLAIHRFSPGSGATTLLEVTSLYAPRVPIKILNQAAIGAARAHQRRYLSGRRPTAAEREQFLAALGAGGQGGA</sequence>
<protein>
    <recommendedName>
        <fullName evidence="3">Ribosome association toxin RatA</fullName>
    </recommendedName>
</protein>
<evidence type="ECO:0008006" key="3">
    <source>
        <dbReference type="Google" id="ProtNLM"/>
    </source>
</evidence>
<organism evidence="1 2">
    <name type="scientific">Sorangium cellulosum</name>
    <name type="common">Polyangium cellulosum</name>
    <dbReference type="NCBI Taxonomy" id="56"/>
    <lineage>
        <taxon>Bacteria</taxon>
        <taxon>Pseudomonadati</taxon>
        <taxon>Myxococcota</taxon>
        <taxon>Polyangia</taxon>
        <taxon>Polyangiales</taxon>
        <taxon>Polyangiaceae</taxon>
        <taxon>Sorangium</taxon>
    </lineage>
</organism>
<reference evidence="1 2" key="1">
    <citation type="submission" date="2014-02" db="EMBL/GenBank/DDBJ databases">
        <title>The small core and large imbalanced accessory genome model reveals a collaborative survival strategy of Sorangium cellulosum strains in nature.</title>
        <authorList>
            <person name="Han K."/>
            <person name="Peng R."/>
            <person name="Blom J."/>
            <person name="Li Y.-Z."/>
        </authorList>
    </citation>
    <scope>NUCLEOTIDE SEQUENCE [LARGE SCALE GENOMIC DNA]</scope>
    <source>
        <strain evidence="1 2">So0007-03</strain>
    </source>
</reference>
<proteinExistence type="predicted"/>
<evidence type="ECO:0000313" key="2">
    <source>
        <dbReference type="Proteomes" id="UP000075502"/>
    </source>
</evidence>
<comment type="caution">
    <text evidence="1">The sequence shown here is derived from an EMBL/GenBank/DDBJ whole genome shotgun (WGS) entry which is preliminary data.</text>
</comment>
<gene>
    <name evidence="1" type="ORF">BE21_04195</name>
</gene>
<name>A0A150TH22_SORCE</name>
<dbReference type="AlphaFoldDB" id="A0A150TH22"/>
<dbReference type="Proteomes" id="UP000075502">
    <property type="component" value="Unassembled WGS sequence"/>
</dbReference>
<dbReference type="EMBL" id="JEME01002545">
    <property type="protein sequence ID" value="KYG03936.1"/>
    <property type="molecule type" value="Genomic_DNA"/>
</dbReference>
<accession>A0A150TH22</accession>